<comment type="caution">
    <text evidence="2">The sequence shown here is derived from an EMBL/GenBank/DDBJ whole genome shotgun (WGS) entry which is preliminary data.</text>
</comment>
<accession>A0A8H6RCY9</accession>
<keyword evidence="3" id="KW-1185">Reference proteome</keyword>
<dbReference type="OrthoDB" id="4156714at2759"/>
<evidence type="ECO:0000313" key="2">
    <source>
        <dbReference type="EMBL" id="KAF7188342.1"/>
    </source>
</evidence>
<reference evidence="2" key="1">
    <citation type="submission" date="2020-04" db="EMBL/GenBank/DDBJ databases">
        <title>Draft genome resource of the tomato pathogen Pseudocercospora fuligena.</title>
        <authorList>
            <person name="Zaccaron A."/>
        </authorList>
    </citation>
    <scope>NUCLEOTIDE SEQUENCE</scope>
    <source>
        <strain evidence="2">PF001</strain>
    </source>
</reference>
<name>A0A8H6RCY9_9PEZI</name>
<feature type="region of interest" description="Disordered" evidence="1">
    <location>
        <begin position="41"/>
        <end position="76"/>
    </location>
</feature>
<feature type="compositionally biased region" description="Polar residues" evidence="1">
    <location>
        <begin position="55"/>
        <end position="67"/>
    </location>
</feature>
<organism evidence="2 3">
    <name type="scientific">Pseudocercospora fuligena</name>
    <dbReference type="NCBI Taxonomy" id="685502"/>
    <lineage>
        <taxon>Eukaryota</taxon>
        <taxon>Fungi</taxon>
        <taxon>Dikarya</taxon>
        <taxon>Ascomycota</taxon>
        <taxon>Pezizomycotina</taxon>
        <taxon>Dothideomycetes</taxon>
        <taxon>Dothideomycetidae</taxon>
        <taxon>Mycosphaerellales</taxon>
        <taxon>Mycosphaerellaceae</taxon>
        <taxon>Pseudocercospora</taxon>
    </lineage>
</organism>
<protein>
    <submittedName>
        <fullName evidence="2">Uncharacterized protein</fullName>
    </submittedName>
</protein>
<sequence length="549" mass="62484">MDRRNDSKLDVTNFHERDTVMTDAPQTSHLFQVVSHPIAPLSSSASYSSSKVSTVEPSTGTRSSGSRCVTKARHKKDASHSQVTGWLKDFANWMRNRSNANAHIIAIDQLSAENQRLHQDLMNYENANRNFQQGYLNLRQDFEGRVRQETQYLHERFDDRLEQERREQVAWTEDRIATLESQHETELARKNEAIRNRNEDVAKLHNLAVQLEETVTARDAKLIQYEARLTSQDEAIRDLQSSAMRSLEAAHWAPDSAENIQRQMKDLMLDIEDWAENFSLLPLEMLLEPERLERIGLRLKRSGCIESLENLKEAIVANEDTREPGRASALMLSAIVSFEVFGNVFCNPFFAFTGNYDQHEVLRHADGDAARSICELIRQGSPEDAESLRCQILRLLDPPGHRPTPGTQCLKGMAKASRDHSANWLAGQMSSSIVRHLVAEDSLAEAEGALMMLLRDAAELSWRLLTRKSRIEMADWSLLTEEKRNFYRADSNNLEAHSQHRKVLQEDSLAMDGSEVFMLTRPAVMLAGDADGQDYDQKRVLLRAVGWMG</sequence>
<dbReference type="EMBL" id="JABCIY010000211">
    <property type="protein sequence ID" value="KAF7188342.1"/>
    <property type="molecule type" value="Genomic_DNA"/>
</dbReference>
<evidence type="ECO:0000256" key="1">
    <source>
        <dbReference type="SAM" id="MobiDB-lite"/>
    </source>
</evidence>
<feature type="compositionally biased region" description="Low complexity" evidence="1">
    <location>
        <begin position="42"/>
        <end position="53"/>
    </location>
</feature>
<dbReference type="Proteomes" id="UP000660729">
    <property type="component" value="Unassembled WGS sequence"/>
</dbReference>
<proteinExistence type="predicted"/>
<dbReference type="AlphaFoldDB" id="A0A8H6RCY9"/>
<gene>
    <name evidence="2" type="ORF">HII31_10406</name>
</gene>
<evidence type="ECO:0000313" key="3">
    <source>
        <dbReference type="Proteomes" id="UP000660729"/>
    </source>
</evidence>